<organism evidence="2">
    <name type="scientific">Photobacterium damselae subsp. damselae</name>
    <name type="common">Listonella damsela</name>
    <dbReference type="NCBI Taxonomy" id="85581"/>
    <lineage>
        <taxon>Bacteria</taxon>
        <taxon>Pseudomonadati</taxon>
        <taxon>Pseudomonadota</taxon>
        <taxon>Gammaproteobacteria</taxon>
        <taxon>Vibrionales</taxon>
        <taxon>Vibrionaceae</taxon>
        <taxon>Photobacterium</taxon>
    </lineage>
</organism>
<protein>
    <submittedName>
        <fullName evidence="2">DNA-binding protein H-NS</fullName>
    </submittedName>
</protein>
<name>E4WLE3_PHODD</name>
<dbReference type="Gene3D" id="4.10.430.10">
    <property type="entry name" value="Histone-like protein H-NS, C-terminal domain"/>
    <property type="match status" value="1"/>
</dbReference>
<reference evidence="2" key="1">
    <citation type="submission" date="2009-11" db="EMBL/GenBank/DDBJ databases">
        <title>Identification of virulence genes in Photobacterium damselae subsp. damselae by Supression Subtractive hybridization: damselysin toxin is encoded on a large conjugative plasmid.</title>
        <authorList>
            <person name="Rivas A.J."/>
            <person name="Lemos M.L."/>
            <person name="Osorio C.R."/>
        </authorList>
    </citation>
    <scope>NUCLEOTIDE SEQUENCE [LARGE SCALE GENOMIC DNA]</scope>
    <source>
        <strain evidence="2">RM71</strain>
        <plasmid evidence="2">pPHDD1</plasmid>
    </source>
</reference>
<evidence type="ECO:0000259" key="1">
    <source>
        <dbReference type="SMART" id="SM00528"/>
    </source>
</evidence>
<keyword evidence="2" id="KW-0238">DNA-binding</keyword>
<feature type="domain" description="DNA-binding protein H-NS-like C-terminal" evidence="1">
    <location>
        <begin position="23"/>
        <end position="65"/>
    </location>
</feature>
<accession>E4WLE3</accession>
<dbReference type="InterPro" id="IPR027444">
    <property type="entry name" value="H-NS_C_dom"/>
</dbReference>
<dbReference type="SMART" id="SM00528">
    <property type="entry name" value="HNS"/>
    <property type="match status" value="1"/>
</dbReference>
<evidence type="ECO:0000313" key="2">
    <source>
        <dbReference type="EMBL" id="CBX86861.1"/>
    </source>
</evidence>
<dbReference type="InterPro" id="IPR037150">
    <property type="entry name" value="H-NS_C_dom_sf"/>
</dbReference>
<dbReference type="AlphaFoldDB" id="E4WLE3"/>
<sequence>MLLADGVDPEELIATMSTSKTNKSTRAIRLAKYHYTNENGQENTWTAQGRTLKFLADNNLDDYRI</sequence>
<keyword evidence="2" id="KW-0614">Plasmid</keyword>
<dbReference type="GO" id="GO:0003677">
    <property type="term" value="F:DNA binding"/>
    <property type="evidence" value="ECO:0007669"/>
    <property type="project" value="UniProtKB-KW"/>
</dbReference>
<gene>
    <name evidence="2" type="primary">orf92</name>
</gene>
<geneLocation type="plasmid" evidence="2">
    <name>pPHDD1</name>
</geneLocation>
<proteinExistence type="predicted"/>
<dbReference type="EMBL" id="FN597600">
    <property type="protein sequence ID" value="CBX86861.1"/>
    <property type="molecule type" value="Genomic_DNA"/>
</dbReference>